<evidence type="ECO:0000259" key="12">
    <source>
        <dbReference type="SMART" id="SM01016"/>
    </source>
</evidence>
<dbReference type="Gene3D" id="3.30.1360.70">
    <property type="entry name" value="Arginyl tRNA synthetase N-terminal domain"/>
    <property type="match status" value="1"/>
</dbReference>
<dbReference type="EC" id="6.1.1.19" evidence="9"/>
<comment type="caution">
    <text evidence="13">The sequence shown here is derived from an EMBL/GenBank/DDBJ whole genome shotgun (WGS) entry which is preliminary data.</text>
</comment>
<evidence type="ECO:0000256" key="6">
    <source>
        <dbReference type="ARBA" id="ARBA00022917"/>
    </source>
</evidence>
<comment type="subunit">
    <text evidence="9">Monomer.</text>
</comment>
<keyword evidence="6 9" id="KW-0648">Protein biosynthesis</keyword>
<comment type="catalytic activity">
    <reaction evidence="8 9">
        <text>tRNA(Arg) + L-arginine + ATP = L-arginyl-tRNA(Arg) + AMP + diphosphate</text>
        <dbReference type="Rhea" id="RHEA:20301"/>
        <dbReference type="Rhea" id="RHEA-COMP:9658"/>
        <dbReference type="Rhea" id="RHEA-COMP:9673"/>
        <dbReference type="ChEBI" id="CHEBI:30616"/>
        <dbReference type="ChEBI" id="CHEBI:32682"/>
        <dbReference type="ChEBI" id="CHEBI:33019"/>
        <dbReference type="ChEBI" id="CHEBI:78442"/>
        <dbReference type="ChEBI" id="CHEBI:78513"/>
        <dbReference type="ChEBI" id="CHEBI:456215"/>
        <dbReference type="EC" id="6.1.1.19"/>
    </reaction>
</comment>
<evidence type="ECO:0000256" key="2">
    <source>
        <dbReference type="ARBA" id="ARBA00022490"/>
    </source>
</evidence>
<feature type="domain" description="Arginyl tRNA synthetase N-terminal" evidence="12">
    <location>
        <begin position="4"/>
        <end position="98"/>
    </location>
</feature>
<proteinExistence type="inferred from homology"/>
<dbReference type="GO" id="GO:0005524">
    <property type="term" value="F:ATP binding"/>
    <property type="evidence" value="ECO:0007669"/>
    <property type="project" value="UniProtKB-UniRule"/>
</dbReference>
<keyword evidence="7 9" id="KW-0030">Aminoacyl-tRNA synthetase</keyword>
<evidence type="ECO:0000256" key="9">
    <source>
        <dbReference type="HAMAP-Rule" id="MF_00123"/>
    </source>
</evidence>
<dbReference type="SMART" id="SM00836">
    <property type="entry name" value="DALR_1"/>
    <property type="match status" value="1"/>
</dbReference>
<dbReference type="GO" id="GO:0004814">
    <property type="term" value="F:arginine-tRNA ligase activity"/>
    <property type="evidence" value="ECO:0007669"/>
    <property type="project" value="UniProtKB-UniRule"/>
</dbReference>
<accession>A0A1F7Y342</accession>
<keyword evidence="2 9" id="KW-0963">Cytoplasm</keyword>
<dbReference type="InterPro" id="IPR014729">
    <property type="entry name" value="Rossmann-like_a/b/a_fold"/>
</dbReference>
<reference evidence="13 14" key="1">
    <citation type="journal article" date="2016" name="Nat. Commun.">
        <title>Thousands of microbial genomes shed light on interconnected biogeochemical processes in an aquifer system.</title>
        <authorList>
            <person name="Anantharaman K."/>
            <person name="Brown C.T."/>
            <person name="Hug L.A."/>
            <person name="Sharon I."/>
            <person name="Castelle C.J."/>
            <person name="Probst A.J."/>
            <person name="Thomas B.C."/>
            <person name="Singh A."/>
            <person name="Wilkins M.J."/>
            <person name="Karaoz U."/>
            <person name="Brodie E.L."/>
            <person name="Williams K.H."/>
            <person name="Hubbard S.S."/>
            <person name="Banfield J.F."/>
        </authorList>
    </citation>
    <scope>NUCLEOTIDE SEQUENCE [LARGE SCALE GENOMIC DNA]</scope>
</reference>
<dbReference type="SUPFAM" id="SSF47323">
    <property type="entry name" value="Anticodon-binding domain of a subclass of class I aminoacyl-tRNA synthetases"/>
    <property type="match status" value="1"/>
</dbReference>
<gene>
    <name evidence="9" type="primary">argS</name>
    <name evidence="13" type="ORF">A2714_00560</name>
</gene>
<dbReference type="Pfam" id="PF03485">
    <property type="entry name" value="Arg_tRNA_synt_N"/>
    <property type="match status" value="1"/>
</dbReference>
<organism evidence="13 14">
    <name type="scientific">Candidatus Woesebacteria bacterium RIFCSPHIGHO2_01_FULL_38_9</name>
    <dbReference type="NCBI Taxonomy" id="1802492"/>
    <lineage>
        <taxon>Bacteria</taxon>
        <taxon>Candidatus Woeseibacteriota</taxon>
    </lineage>
</organism>
<dbReference type="GO" id="GO:0006420">
    <property type="term" value="P:arginyl-tRNA aminoacylation"/>
    <property type="evidence" value="ECO:0007669"/>
    <property type="project" value="UniProtKB-UniRule"/>
</dbReference>
<dbReference type="InterPro" id="IPR001412">
    <property type="entry name" value="aa-tRNA-synth_I_CS"/>
</dbReference>
<evidence type="ECO:0000256" key="1">
    <source>
        <dbReference type="ARBA" id="ARBA00005594"/>
    </source>
</evidence>
<evidence type="ECO:0000256" key="8">
    <source>
        <dbReference type="ARBA" id="ARBA00049339"/>
    </source>
</evidence>
<keyword evidence="5 9" id="KW-0067">ATP-binding</keyword>
<evidence type="ECO:0000256" key="10">
    <source>
        <dbReference type="RuleBase" id="RU363038"/>
    </source>
</evidence>
<evidence type="ECO:0000259" key="11">
    <source>
        <dbReference type="SMART" id="SM00836"/>
    </source>
</evidence>
<dbReference type="HAMAP" id="MF_00123">
    <property type="entry name" value="Arg_tRNA_synth"/>
    <property type="match status" value="1"/>
</dbReference>
<dbReference type="PANTHER" id="PTHR11956:SF5">
    <property type="entry name" value="ARGININE--TRNA LIGASE, CYTOPLASMIC"/>
    <property type="match status" value="1"/>
</dbReference>
<comment type="similarity">
    <text evidence="1 9 10">Belongs to the class-I aminoacyl-tRNA synthetase family.</text>
</comment>
<dbReference type="InterPro" id="IPR008909">
    <property type="entry name" value="DALR_anticod-bd"/>
</dbReference>
<feature type="domain" description="DALR anticodon binding" evidence="11">
    <location>
        <begin position="494"/>
        <end position="634"/>
    </location>
</feature>
<keyword evidence="4 9" id="KW-0547">Nucleotide-binding</keyword>
<dbReference type="InterPro" id="IPR036695">
    <property type="entry name" value="Arg-tRNA-synth_N_sf"/>
</dbReference>
<evidence type="ECO:0000313" key="14">
    <source>
        <dbReference type="Proteomes" id="UP000178419"/>
    </source>
</evidence>
<evidence type="ECO:0000256" key="7">
    <source>
        <dbReference type="ARBA" id="ARBA00023146"/>
    </source>
</evidence>
<feature type="short sequence motif" description="'HIGH' region" evidence="9">
    <location>
        <begin position="135"/>
        <end position="145"/>
    </location>
</feature>
<dbReference type="Proteomes" id="UP000178419">
    <property type="component" value="Unassembled WGS sequence"/>
</dbReference>
<dbReference type="InterPro" id="IPR005148">
    <property type="entry name" value="Arg-tRNA-synth_N"/>
</dbReference>
<dbReference type="InterPro" id="IPR001278">
    <property type="entry name" value="Arg-tRNA-ligase"/>
</dbReference>
<dbReference type="InterPro" id="IPR009080">
    <property type="entry name" value="tRNAsynth_Ia_anticodon-bd"/>
</dbReference>
<dbReference type="CDD" id="cd00671">
    <property type="entry name" value="ArgRS_core"/>
    <property type="match status" value="1"/>
</dbReference>
<dbReference type="CDD" id="cd07956">
    <property type="entry name" value="Anticodon_Ia_Arg"/>
    <property type="match status" value="1"/>
</dbReference>
<evidence type="ECO:0000256" key="3">
    <source>
        <dbReference type="ARBA" id="ARBA00022598"/>
    </source>
</evidence>
<sequence>MYRQIIIKVLQKVTGEKDVNLEIPEREEFGDYSSNVAMITFSKSQITNHPTSLKLRATSKSPREEAEEIVKKLKADKKLMEVVDKIDIAGPGFINFWLKKDVLISNLIQIDSEKENYGKSDIGKSKTVIVEYSSPNIAKPFTVGHLRSTIIGDAIANIFEAVGYKVLRDNHLGDWGTQFGKQIYAIKTWGDEAKIEKSEYPVKELVDLYIKFHEEVERDSSLEDSGREWFKKLEEGDPEARRLWQKCVDWSWREFEKIYRKLNVYFNKEFENGRGLGESFFEDKMPSVIKEMEEKGLLKVGEEGAKLVFFEKDKYPPAMILKKDSTTLYHTRDLATDRYRKDKYNPDFIINEVGAEQTLYFQQLFEMERMLGWFEDGQRIHVAHGLIRFKDRKMSTRKGNVIWLEEVLDEAKKRAYRLAAKSEIARAEWGQPEELISRKTKIDTELASGKRDKDIESIGIGAIKYNDLKRDPKTEIIFDWDEILNMEGNSGPYLQYTYARTQSVLRKGTKVNFKGFSLQGEYSNFEFSFEEAKLLRSFVHFQEVVEVAAKNYSPNLLCNYLYDLAQKFNTFYNAHRILDGESKEPITNHQPASPKLQRGESLITRDFRVALTSATGQVLKNGLTLLGIGSPERM</sequence>
<dbReference type="NCBIfam" id="TIGR00456">
    <property type="entry name" value="argS"/>
    <property type="match status" value="1"/>
</dbReference>
<dbReference type="GO" id="GO:0005737">
    <property type="term" value="C:cytoplasm"/>
    <property type="evidence" value="ECO:0007669"/>
    <property type="project" value="UniProtKB-SubCell"/>
</dbReference>
<keyword evidence="3 9" id="KW-0436">Ligase</keyword>
<name>A0A1F7Y342_9BACT</name>
<dbReference type="FunFam" id="3.40.50.620:FF:000116">
    <property type="entry name" value="Arginine--tRNA ligase"/>
    <property type="match status" value="1"/>
</dbReference>
<comment type="subcellular location">
    <subcellularLocation>
        <location evidence="9">Cytoplasm</location>
    </subcellularLocation>
</comment>
<dbReference type="SUPFAM" id="SSF52374">
    <property type="entry name" value="Nucleotidylyl transferase"/>
    <property type="match status" value="1"/>
</dbReference>
<dbReference type="AlphaFoldDB" id="A0A1F7Y342"/>
<evidence type="ECO:0000256" key="4">
    <source>
        <dbReference type="ARBA" id="ARBA00022741"/>
    </source>
</evidence>
<dbReference type="SUPFAM" id="SSF55190">
    <property type="entry name" value="Arginyl-tRNA synthetase (ArgRS), N-terminal 'additional' domain"/>
    <property type="match status" value="1"/>
</dbReference>
<dbReference type="PROSITE" id="PS00178">
    <property type="entry name" value="AA_TRNA_LIGASE_I"/>
    <property type="match status" value="1"/>
</dbReference>
<dbReference type="SMART" id="SM01016">
    <property type="entry name" value="Arg_tRNA_synt_N"/>
    <property type="match status" value="1"/>
</dbReference>
<dbReference type="Pfam" id="PF00750">
    <property type="entry name" value="tRNA-synt_1d"/>
    <property type="match status" value="1"/>
</dbReference>
<dbReference type="Gene3D" id="3.40.50.620">
    <property type="entry name" value="HUPs"/>
    <property type="match status" value="1"/>
</dbReference>
<dbReference type="Pfam" id="PF05746">
    <property type="entry name" value="DALR_1"/>
    <property type="match status" value="1"/>
</dbReference>
<dbReference type="InterPro" id="IPR035684">
    <property type="entry name" value="ArgRS_core"/>
</dbReference>
<dbReference type="PRINTS" id="PR01038">
    <property type="entry name" value="TRNASYNTHARG"/>
</dbReference>
<protein>
    <recommendedName>
        <fullName evidence="9">Arginine--tRNA ligase</fullName>
        <ecNumber evidence="9">6.1.1.19</ecNumber>
    </recommendedName>
    <alternativeName>
        <fullName evidence="9">Arginyl-tRNA synthetase</fullName>
        <shortName evidence="9">ArgRS</shortName>
    </alternativeName>
</protein>
<dbReference type="PANTHER" id="PTHR11956">
    <property type="entry name" value="ARGINYL-TRNA SYNTHETASE"/>
    <property type="match status" value="1"/>
</dbReference>
<evidence type="ECO:0000256" key="5">
    <source>
        <dbReference type="ARBA" id="ARBA00022840"/>
    </source>
</evidence>
<dbReference type="EMBL" id="MGGE01000020">
    <property type="protein sequence ID" value="OGM21319.1"/>
    <property type="molecule type" value="Genomic_DNA"/>
</dbReference>
<evidence type="ECO:0000313" key="13">
    <source>
        <dbReference type="EMBL" id="OGM21319.1"/>
    </source>
</evidence>
<dbReference type="Gene3D" id="1.10.730.10">
    <property type="entry name" value="Isoleucyl-tRNA Synthetase, Domain 1"/>
    <property type="match status" value="1"/>
</dbReference>